<sequence>MSQLAVQKAVVHLPVLLSVVDRFNRISKVGNQKCIVGVLLGSWQTKVLDVSNSSGIPFDEDDKDNSVWFLDHDYLENVWNNDIAINELMKRHYPNSVLDLGLPTEAYISVREVHDDGTPTSKTFEYATNETGAEEAEAAGAEHLLQDIKEATVDSLFQLITKKSMV</sequence>
<dbReference type="Pfam" id="PF01398">
    <property type="entry name" value="JAB"/>
    <property type="match status" value="1"/>
</dbReference>
<dbReference type="Bgee" id="ENSCATG00000040273">
    <property type="expression patterns" value="Expressed in bone marrow and 12 other cell types or tissues"/>
</dbReference>
<dbReference type="OMA" id="SICCLMS"/>
<dbReference type="AlphaFoldDB" id="A0A2K5NB69"/>
<accession>A0A2K5NB69</accession>
<dbReference type="GeneTree" id="ENSGT00950000183073"/>
<evidence type="ECO:0000313" key="2">
    <source>
        <dbReference type="Ensembl" id="ENSCATP00000034742.1"/>
    </source>
</evidence>
<keyword evidence="3" id="KW-1185">Reference proteome</keyword>
<name>A0A2K5NB69_CERAT</name>
<reference evidence="2" key="1">
    <citation type="submission" date="2025-08" db="UniProtKB">
        <authorList>
            <consortium name="Ensembl"/>
        </authorList>
    </citation>
    <scope>IDENTIFICATION</scope>
</reference>
<dbReference type="PANTHER" id="PTHR10540:SF7">
    <property type="entry name" value="26S PROTEASOME NON-ATPASE REGULATORY SUBUNIT 7"/>
    <property type="match status" value="1"/>
</dbReference>
<dbReference type="Gene3D" id="3.40.140.10">
    <property type="entry name" value="Cytidine Deaminase, domain 2"/>
    <property type="match status" value="2"/>
</dbReference>
<dbReference type="InterPro" id="IPR000555">
    <property type="entry name" value="JAMM/MPN+_dom"/>
</dbReference>
<dbReference type="GO" id="GO:0043161">
    <property type="term" value="P:proteasome-mediated ubiquitin-dependent protein catabolic process"/>
    <property type="evidence" value="ECO:0007669"/>
    <property type="project" value="TreeGrafter"/>
</dbReference>
<organism evidence="2 3">
    <name type="scientific">Cercocebus atys</name>
    <name type="common">Sooty mangabey</name>
    <name type="synonym">Cercocebus torquatus atys</name>
    <dbReference type="NCBI Taxonomy" id="9531"/>
    <lineage>
        <taxon>Eukaryota</taxon>
        <taxon>Metazoa</taxon>
        <taxon>Chordata</taxon>
        <taxon>Craniata</taxon>
        <taxon>Vertebrata</taxon>
        <taxon>Euteleostomi</taxon>
        <taxon>Mammalia</taxon>
        <taxon>Eutheria</taxon>
        <taxon>Euarchontoglires</taxon>
        <taxon>Primates</taxon>
        <taxon>Haplorrhini</taxon>
        <taxon>Catarrhini</taxon>
        <taxon>Cercopithecidae</taxon>
        <taxon>Cercopithecinae</taxon>
        <taxon>Cercocebus</taxon>
    </lineage>
</organism>
<dbReference type="Proteomes" id="UP000233060">
    <property type="component" value="Unassembled WGS sequence"/>
</dbReference>
<dbReference type="GO" id="GO:0000502">
    <property type="term" value="C:proteasome complex"/>
    <property type="evidence" value="ECO:0007669"/>
    <property type="project" value="TreeGrafter"/>
</dbReference>
<dbReference type="Ensembl" id="ENSCATT00000059023.1">
    <property type="protein sequence ID" value="ENSCATP00000034742.1"/>
    <property type="gene ID" value="ENSCATG00000040273.1"/>
</dbReference>
<protein>
    <recommendedName>
        <fullName evidence="1">JAB1/MPN/MOV34 metalloenzyme domain-containing protein</fullName>
    </recommendedName>
</protein>
<proteinExistence type="predicted"/>
<reference evidence="2" key="2">
    <citation type="submission" date="2025-09" db="UniProtKB">
        <authorList>
            <consortium name="Ensembl"/>
        </authorList>
    </citation>
    <scope>IDENTIFICATION</scope>
</reference>
<dbReference type="GO" id="GO:0008237">
    <property type="term" value="F:metallopeptidase activity"/>
    <property type="evidence" value="ECO:0007669"/>
    <property type="project" value="InterPro"/>
</dbReference>
<evidence type="ECO:0000313" key="3">
    <source>
        <dbReference type="Proteomes" id="UP000233060"/>
    </source>
</evidence>
<evidence type="ECO:0000259" key="1">
    <source>
        <dbReference type="Pfam" id="PF01398"/>
    </source>
</evidence>
<dbReference type="STRING" id="9531.ENSCATP00000034742"/>
<dbReference type="PANTHER" id="PTHR10540">
    <property type="entry name" value="EUKARYOTIC TRANSLATION INITIATION FACTOR 3 SUBUNIT F-RELATED"/>
    <property type="match status" value="1"/>
</dbReference>
<feature type="domain" description="JAB1/MPN/MOV34 metalloenzyme" evidence="1">
    <location>
        <begin position="5"/>
        <end position="78"/>
    </location>
</feature>